<keyword evidence="7 12" id="KW-0560">Oxidoreductase</keyword>
<comment type="catalytic activity">
    <reaction evidence="10">
        <text>(R)-2-hydroxyglutarate + NAD(+) = 2-oxoglutarate + NADH + H(+)</text>
        <dbReference type="Rhea" id="RHEA:49612"/>
        <dbReference type="ChEBI" id="CHEBI:15378"/>
        <dbReference type="ChEBI" id="CHEBI:15801"/>
        <dbReference type="ChEBI" id="CHEBI:16810"/>
        <dbReference type="ChEBI" id="CHEBI:57540"/>
        <dbReference type="ChEBI" id="CHEBI:57945"/>
        <dbReference type="EC" id="1.1.1.399"/>
    </reaction>
</comment>
<dbReference type="GO" id="GO:0004617">
    <property type="term" value="F:phosphoglycerate dehydrogenase activity"/>
    <property type="evidence" value="ECO:0007669"/>
    <property type="project" value="UniProtKB-EC"/>
</dbReference>
<comment type="caution">
    <text evidence="14">The sequence shown here is derived from an EMBL/GenBank/DDBJ whole genome shotgun (WGS) entry which is preliminary data.</text>
</comment>
<dbReference type="PANTHER" id="PTHR42938">
    <property type="entry name" value="FORMATE DEHYDROGENASE 1"/>
    <property type="match status" value="1"/>
</dbReference>
<evidence type="ECO:0000256" key="9">
    <source>
        <dbReference type="ARBA" id="ARBA00030455"/>
    </source>
</evidence>
<organism evidence="14 15">
    <name type="scientific">Philodulcilactobacillus myokoensis</name>
    <dbReference type="NCBI Taxonomy" id="2929573"/>
    <lineage>
        <taxon>Bacteria</taxon>
        <taxon>Bacillati</taxon>
        <taxon>Bacillota</taxon>
        <taxon>Bacilli</taxon>
        <taxon>Lactobacillales</taxon>
        <taxon>Lactobacillaceae</taxon>
        <taxon>Philodulcilactobacillus</taxon>
    </lineage>
</organism>
<dbReference type="SUPFAM" id="SSF55021">
    <property type="entry name" value="ACT-like"/>
    <property type="match status" value="1"/>
</dbReference>
<dbReference type="InterPro" id="IPR006139">
    <property type="entry name" value="D-isomer_2_OHA_DH_cat_dom"/>
</dbReference>
<sequence>MYQVKTYNVIAQEGLDTFTKDYQINKSDHADAFLIRSADMHHVNFPDRLKVIARSGAGFNNIPLERATKQGIAVFNTAGSNANAVRELVIAVMVATSRNLIPAYHYAEQNSGADISLHTEKAKDNFRGSELAGKKLAVIGVGHVGSLVANAASALGMDVYGYDPYLNTDAAWRISTSIHRVDSMKEAIQNADYVTVHVPKNKQTTGLISAKEMEMMKPGVHLFNYSRIGIVNNTDVVKYLDNHKIKTYATDFGEDQILGRDDVIVTPHIGGATHEAERNGSTQAARTIMKYLKTGDTTNSVNLPQLRLPFEGPLRITLIHQNVPKMVGKLTDILGDAGVNIDKMSNASLEHTAYTIIDVDGLKDEQKVLNQLKQIDGVYGVRLLKK</sequence>
<evidence type="ECO:0000256" key="6">
    <source>
        <dbReference type="ARBA" id="ARBA00021582"/>
    </source>
</evidence>
<dbReference type="EMBL" id="BRPL01000004">
    <property type="protein sequence ID" value="GLB47450.1"/>
    <property type="molecule type" value="Genomic_DNA"/>
</dbReference>
<reference evidence="14" key="1">
    <citation type="submission" date="2022-07" db="EMBL/GenBank/DDBJ databases">
        <authorList>
            <person name="Kouya T."/>
            <person name="Ishiyama Y."/>
        </authorList>
    </citation>
    <scope>NUCLEOTIDE SEQUENCE</scope>
    <source>
        <strain evidence="14">WR16-4</strain>
    </source>
</reference>
<protein>
    <recommendedName>
        <fullName evidence="6">D-3-phosphoglycerate dehydrogenase</fullName>
        <ecNumber evidence="4">1.1.1.399</ecNumber>
        <ecNumber evidence="5">1.1.1.95</ecNumber>
    </recommendedName>
    <alternativeName>
        <fullName evidence="9">2-oxoglutarate reductase</fullName>
    </alternativeName>
</protein>
<evidence type="ECO:0000256" key="10">
    <source>
        <dbReference type="ARBA" id="ARBA00048126"/>
    </source>
</evidence>
<dbReference type="PANTHER" id="PTHR42938:SF47">
    <property type="entry name" value="HYDROXYPYRUVATE REDUCTASE"/>
    <property type="match status" value="1"/>
</dbReference>
<dbReference type="Pfam" id="PF01842">
    <property type="entry name" value="ACT"/>
    <property type="match status" value="1"/>
</dbReference>
<dbReference type="InterPro" id="IPR036291">
    <property type="entry name" value="NAD(P)-bd_dom_sf"/>
</dbReference>
<dbReference type="CDD" id="cd04901">
    <property type="entry name" value="ACT_3PGDH"/>
    <property type="match status" value="1"/>
</dbReference>
<dbReference type="SUPFAM" id="SSF51735">
    <property type="entry name" value="NAD(P)-binding Rossmann-fold domains"/>
    <property type="match status" value="1"/>
</dbReference>
<evidence type="ECO:0000313" key="14">
    <source>
        <dbReference type="EMBL" id="GLB47450.1"/>
    </source>
</evidence>
<evidence type="ECO:0000256" key="3">
    <source>
        <dbReference type="ARBA" id="ARBA00005854"/>
    </source>
</evidence>
<dbReference type="Pfam" id="PF00389">
    <property type="entry name" value="2-Hacid_dh"/>
    <property type="match status" value="1"/>
</dbReference>
<dbReference type="Proteomes" id="UP001144204">
    <property type="component" value="Unassembled WGS sequence"/>
</dbReference>
<accession>A0A9W6ET54</accession>
<dbReference type="CDD" id="cd12174">
    <property type="entry name" value="PGDH_like_3"/>
    <property type="match status" value="1"/>
</dbReference>
<evidence type="ECO:0000256" key="12">
    <source>
        <dbReference type="RuleBase" id="RU003719"/>
    </source>
</evidence>
<dbReference type="EC" id="1.1.1.399" evidence="4"/>
<dbReference type="Gene3D" id="3.30.70.260">
    <property type="match status" value="1"/>
</dbReference>
<dbReference type="PROSITE" id="PS00065">
    <property type="entry name" value="D_2_HYDROXYACID_DH_1"/>
    <property type="match status" value="1"/>
</dbReference>
<feature type="domain" description="ACT" evidence="13">
    <location>
        <begin position="315"/>
        <end position="386"/>
    </location>
</feature>
<comment type="pathway">
    <text evidence="2">Amino-acid biosynthesis; L-serine biosynthesis; L-serine from 3-phospho-D-glycerate: step 1/3.</text>
</comment>
<dbReference type="Pfam" id="PF02826">
    <property type="entry name" value="2-Hacid_dh_C"/>
    <property type="match status" value="1"/>
</dbReference>
<dbReference type="EC" id="1.1.1.95" evidence="5"/>
<dbReference type="InterPro" id="IPR002912">
    <property type="entry name" value="ACT_dom"/>
</dbReference>
<dbReference type="AlphaFoldDB" id="A0A9W6ET54"/>
<dbReference type="InterPro" id="IPR006140">
    <property type="entry name" value="D-isomer_DH_NAD-bd"/>
</dbReference>
<evidence type="ECO:0000313" key="15">
    <source>
        <dbReference type="Proteomes" id="UP001144204"/>
    </source>
</evidence>
<evidence type="ECO:0000256" key="11">
    <source>
        <dbReference type="ARBA" id="ARBA00048731"/>
    </source>
</evidence>
<comment type="similarity">
    <text evidence="3 12">Belongs to the D-isomer specific 2-hydroxyacid dehydrogenase family.</text>
</comment>
<dbReference type="Gene3D" id="3.40.50.720">
    <property type="entry name" value="NAD(P)-binding Rossmann-like Domain"/>
    <property type="match status" value="2"/>
</dbReference>
<evidence type="ECO:0000256" key="1">
    <source>
        <dbReference type="ARBA" id="ARBA00003800"/>
    </source>
</evidence>
<evidence type="ECO:0000256" key="8">
    <source>
        <dbReference type="ARBA" id="ARBA00023027"/>
    </source>
</evidence>
<proteinExistence type="inferred from homology"/>
<evidence type="ECO:0000259" key="13">
    <source>
        <dbReference type="PROSITE" id="PS51671"/>
    </source>
</evidence>
<evidence type="ECO:0000256" key="4">
    <source>
        <dbReference type="ARBA" id="ARBA00013001"/>
    </source>
</evidence>
<dbReference type="SUPFAM" id="SSF52283">
    <property type="entry name" value="Formate/glycerate dehydrogenase catalytic domain-like"/>
    <property type="match status" value="1"/>
</dbReference>
<keyword evidence="8" id="KW-0520">NAD</keyword>
<name>A0A9W6ET54_9LACO</name>
<keyword evidence="15" id="KW-1185">Reference proteome</keyword>
<dbReference type="GO" id="GO:0051287">
    <property type="term" value="F:NAD binding"/>
    <property type="evidence" value="ECO:0007669"/>
    <property type="project" value="InterPro"/>
</dbReference>
<dbReference type="InterPro" id="IPR045865">
    <property type="entry name" value="ACT-like_dom_sf"/>
</dbReference>
<comment type="catalytic activity">
    <reaction evidence="11">
        <text>(2R)-3-phosphoglycerate + NAD(+) = 3-phosphooxypyruvate + NADH + H(+)</text>
        <dbReference type="Rhea" id="RHEA:12641"/>
        <dbReference type="ChEBI" id="CHEBI:15378"/>
        <dbReference type="ChEBI" id="CHEBI:18110"/>
        <dbReference type="ChEBI" id="CHEBI:57540"/>
        <dbReference type="ChEBI" id="CHEBI:57945"/>
        <dbReference type="ChEBI" id="CHEBI:58272"/>
        <dbReference type="EC" id="1.1.1.95"/>
    </reaction>
</comment>
<gene>
    <name evidence="14" type="primary">serA</name>
    <name evidence="14" type="ORF">WR164_14290</name>
</gene>
<dbReference type="InterPro" id="IPR029752">
    <property type="entry name" value="D-isomer_DH_CS1"/>
</dbReference>
<dbReference type="RefSeq" id="WP_286136989.1">
    <property type="nucleotide sequence ID" value="NZ_BRPL01000004.1"/>
</dbReference>
<comment type="function">
    <text evidence="1">Catalyzes the reversible oxidation of 3-phospho-D-glycerate to 3-phosphonooxypyruvate, the first step of the phosphorylated L-serine biosynthesis pathway. Also catalyzes the reversible oxidation of 2-hydroxyglutarate to 2-oxoglutarate.</text>
</comment>
<evidence type="ECO:0000256" key="2">
    <source>
        <dbReference type="ARBA" id="ARBA00005216"/>
    </source>
</evidence>
<dbReference type="PROSITE" id="PS51671">
    <property type="entry name" value="ACT"/>
    <property type="match status" value="1"/>
</dbReference>
<reference evidence="14" key="2">
    <citation type="journal article" date="2023" name="PLoS ONE">
        <title>Philodulcilactobacillus myokoensis gen. nov., sp. nov., a fructophilic, acidophilic, and agar-phobic lactic acid bacterium isolated from fermented vegetable extracts.</title>
        <authorList>
            <person name="Kouya T."/>
            <person name="Ishiyama Y."/>
            <person name="Ohashi S."/>
            <person name="Kumakubo R."/>
            <person name="Yamazaki T."/>
            <person name="Otaki T."/>
        </authorList>
    </citation>
    <scope>NUCLEOTIDE SEQUENCE</scope>
    <source>
        <strain evidence="14">WR16-4</strain>
    </source>
</reference>
<evidence type="ECO:0000256" key="5">
    <source>
        <dbReference type="ARBA" id="ARBA00013143"/>
    </source>
</evidence>
<evidence type="ECO:0000256" key="7">
    <source>
        <dbReference type="ARBA" id="ARBA00023002"/>
    </source>
</evidence>